<dbReference type="InterPro" id="IPR050207">
    <property type="entry name" value="Trans_regulatory_Fis"/>
</dbReference>
<dbReference type="EMBL" id="MTEJ01000007">
    <property type="protein sequence ID" value="OQX16176.1"/>
    <property type="molecule type" value="Genomic_DNA"/>
</dbReference>
<dbReference type="InterPro" id="IPR002197">
    <property type="entry name" value="HTH_Fis"/>
</dbReference>
<sequence length="90" mass="10117">MPATKIPAVSQAWLDPSISEAVRDSLQDHLEALGDTEASNIYRLVVDKAERPMLEIMMRYTHGNQSRAAEYLGINRATLRTKLRRHGLLG</sequence>
<dbReference type="Pfam" id="PF02954">
    <property type="entry name" value="HTH_8"/>
    <property type="match status" value="1"/>
</dbReference>
<evidence type="ECO:0000313" key="6">
    <source>
        <dbReference type="Proteomes" id="UP000192491"/>
    </source>
</evidence>
<keyword evidence="2" id="KW-0238">DNA-binding</keyword>
<accession>A0A1Y1QXK3</accession>
<organism evidence="5 6">
    <name type="scientific">Thiothrix lacustris</name>
    <dbReference type="NCBI Taxonomy" id="525917"/>
    <lineage>
        <taxon>Bacteria</taxon>
        <taxon>Pseudomonadati</taxon>
        <taxon>Pseudomonadota</taxon>
        <taxon>Gammaproteobacteria</taxon>
        <taxon>Thiotrichales</taxon>
        <taxon>Thiotrichaceae</taxon>
        <taxon>Thiothrix</taxon>
    </lineage>
</organism>
<comment type="similarity">
    <text evidence="1">Belongs to the transcriptional regulatory Fis family.</text>
</comment>
<dbReference type="PANTHER" id="PTHR47918:SF1">
    <property type="entry name" value="DNA-BINDING PROTEIN FIS"/>
    <property type="match status" value="1"/>
</dbReference>
<protein>
    <recommendedName>
        <fullName evidence="3">Putative Fis-like DNA-binding protein</fullName>
    </recommendedName>
</protein>
<gene>
    <name evidence="5" type="ORF">BWK73_04750</name>
</gene>
<dbReference type="AlphaFoldDB" id="A0A1Y1QXK3"/>
<proteinExistence type="inferred from homology"/>
<evidence type="ECO:0000313" key="5">
    <source>
        <dbReference type="EMBL" id="OQX16176.1"/>
    </source>
</evidence>
<name>A0A1Y1QXK3_9GAMM</name>
<evidence type="ECO:0000256" key="1">
    <source>
        <dbReference type="ARBA" id="ARBA00008559"/>
    </source>
</evidence>
<dbReference type="PANTHER" id="PTHR47918">
    <property type="entry name" value="DNA-BINDING PROTEIN FIS"/>
    <property type="match status" value="1"/>
</dbReference>
<dbReference type="GO" id="GO:0006355">
    <property type="term" value="P:regulation of DNA-templated transcription"/>
    <property type="evidence" value="ECO:0007669"/>
    <property type="project" value="InterPro"/>
</dbReference>
<comment type="caution">
    <text evidence="5">The sequence shown here is derived from an EMBL/GenBank/DDBJ whole genome shotgun (WGS) entry which is preliminary data.</text>
</comment>
<evidence type="ECO:0000256" key="2">
    <source>
        <dbReference type="ARBA" id="ARBA00023125"/>
    </source>
</evidence>
<dbReference type="InterPro" id="IPR005412">
    <property type="entry name" value="Fis_DNA-bd"/>
</dbReference>
<reference evidence="5 6" key="1">
    <citation type="submission" date="2017-01" db="EMBL/GenBank/DDBJ databases">
        <title>Novel large sulfur bacteria in the metagenomes of groundwater-fed chemosynthetic microbial mats in the Lake Huron basin.</title>
        <authorList>
            <person name="Sharrar A.M."/>
            <person name="Flood B.E."/>
            <person name="Bailey J.V."/>
            <person name="Jones D.S."/>
            <person name="Biddanda B."/>
            <person name="Ruberg S.A."/>
            <person name="Marcus D.N."/>
            <person name="Dick G.J."/>
        </authorList>
    </citation>
    <scope>NUCLEOTIDE SEQUENCE [LARGE SCALE GENOMIC DNA]</scope>
    <source>
        <strain evidence="5">A8</strain>
    </source>
</reference>
<dbReference type="InterPro" id="IPR009057">
    <property type="entry name" value="Homeodomain-like_sf"/>
</dbReference>
<evidence type="ECO:0000256" key="3">
    <source>
        <dbReference type="ARBA" id="ARBA00029540"/>
    </source>
</evidence>
<dbReference type="GO" id="GO:0043565">
    <property type="term" value="F:sequence-specific DNA binding"/>
    <property type="evidence" value="ECO:0007669"/>
    <property type="project" value="InterPro"/>
</dbReference>
<feature type="domain" description="DNA binding HTH" evidence="4">
    <location>
        <begin position="48"/>
        <end position="85"/>
    </location>
</feature>
<dbReference type="PIRSF" id="PIRSF002097">
    <property type="entry name" value="DNA-binding_Fis"/>
    <property type="match status" value="1"/>
</dbReference>
<evidence type="ECO:0000259" key="4">
    <source>
        <dbReference type="Pfam" id="PF02954"/>
    </source>
</evidence>
<dbReference type="Gene3D" id="1.10.10.60">
    <property type="entry name" value="Homeodomain-like"/>
    <property type="match status" value="1"/>
</dbReference>
<dbReference type="Proteomes" id="UP000192491">
    <property type="component" value="Unassembled WGS sequence"/>
</dbReference>
<dbReference type="PRINTS" id="PR01590">
    <property type="entry name" value="HTHFIS"/>
</dbReference>
<dbReference type="SUPFAM" id="SSF46689">
    <property type="entry name" value="Homeodomain-like"/>
    <property type="match status" value="1"/>
</dbReference>